<gene>
    <name evidence="2" type="ordered locus">Dsui_2570</name>
</gene>
<evidence type="ECO:0000256" key="1">
    <source>
        <dbReference type="SAM" id="Coils"/>
    </source>
</evidence>
<evidence type="ECO:0000313" key="2">
    <source>
        <dbReference type="EMBL" id="AEV26921.1"/>
    </source>
</evidence>
<dbReference type="RefSeq" id="WP_014237602.1">
    <property type="nucleotide sequence ID" value="NC_016616.1"/>
</dbReference>
<dbReference type="HOGENOM" id="CLU_1607508_0_0_4"/>
<dbReference type="AlphaFoldDB" id="G8QN81"/>
<name>G8QN81_AZOOP</name>
<keyword evidence="1" id="KW-0175">Coiled coil</keyword>
<organism evidence="2 3">
    <name type="scientific">Azospira oryzae (strain ATCC BAA-33 / DSM 13638 / PS)</name>
    <name type="common">Dechlorosoma suillum</name>
    <dbReference type="NCBI Taxonomy" id="640081"/>
    <lineage>
        <taxon>Bacteria</taxon>
        <taxon>Pseudomonadati</taxon>
        <taxon>Pseudomonadota</taxon>
        <taxon>Betaproteobacteria</taxon>
        <taxon>Rhodocyclales</taxon>
        <taxon>Rhodocyclaceae</taxon>
        <taxon>Azospira</taxon>
    </lineage>
</organism>
<protein>
    <submittedName>
        <fullName evidence="2">Uncharacterized protein</fullName>
    </submittedName>
</protein>
<dbReference type="Proteomes" id="UP000005633">
    <property type="component" value="Chromosome"/>
</dbReference>
<proteinExistence type="predicted"/>
<dbReference type="EMBL" id="CP003153">
    <property type="protein sequence ID" value="AEV26921.1"/>
    <property type="molecule type" value="Genomic_DNA"/>
</dbReference>
<dbReference type="eggNOG" id="ENOG502ZRT5">
    <property type="taxonomic scope" value="Bacteria"/>
</dbReference>
<accession>G8QN81</accession>
<dbReference type="KEGG" id="dsu:Dsui_2570"/>
<evidence type="ECO:0000313" key="3">
    <source>
        <dbReference type="Proteomes" id="UP000005633"/>
    </source>
</evidence>
<feature type="coiled-coil region" evidence="1">
    <location>
        <begin position="114"/>
        <end position="148"/>
    </location>
</feature>
<reference evidence="2 3" key="1">
    <citation type="journal article" date="2012" name="J. Bacteriol.">
        <title>Complete genome sequence of the anaerobic perchlorate-reducing bacterium Azospira suillum strain PS.</title>
        <authorList>
            <person name="Byrne-Bailey K.G."/>
            <person name="Coates J.D."/>
        </authorList>
    </citation>
    <scope>NUCLEOTIDE SEQUENCE [LARGE SCALE GENOMIC DNA]</scope>
    <source>
        <strain evidence="3">ATCC BAA-33 / DSM 13638 / PS</strain>
    </source>
</reference>
<dbReference type="OrthoDB" id="8547389at2"/>
<sequence>MEKNYRKSRVAKRLRVYPDELLEWVGRSPRSDVLTRLGITPREYQQWLQASKGTWISAAQYYLIRFTHRQHLADLLGKAWEDFFIAGDKIEVPGLKYPLSASDLRGLWLHTQKISSLSAQLGQATRENERLAETLEEMEKRARFYRDQLVLEARFGWMLNRITAS</sequence>